<gene>
    <name evidence="1" type="ORF">RAK27_09725</name>
</gene>
<accession>A0AAW9JTQ1</accession>
<dbReference type="EMBL" id="JAVBVO010000003">
    <property type="protein sequence ID" value="MDZ5758933.1"/>
    <property type="molecule type" value="Genomic_DNA"/>
</dbReference>
<name>A0AAW9JTQ1_CARML</name>
<sequence>MKKITVRKEYFQDNNVFSADTTLDGEDVLRVIKDPVILADDEATYARLQNFEFYNGTIEVKVLSRLLPDAPDHARGFIGVSFRIDENNSHFEGIYIRPTNGRSEDQVRRNRSVQYFSYPDFKYDRFREENPGMYESYADIGLNEWIDMKIEVENNKAKLFLNNAEQPVLIVNDLKLGAMQKGGIGLWVDIGTEGFFKDLKINSL</sequence>
<proteinExistence type="predicted"/>
<evidence type="ECO:0008006" key="3">
    <source>
        <dbReference type="Google" id="ProtNLM"/>
    </source>
</evidence>
<protein>
    <recommendedName>
        <fullName evidence="3">3-keto-disaccharide hydrolase domain-containing protein</fullName>
    </recommendedName>
</protein>
<organism evidence="1 2">
    <name type="scientific">Carnobacterium maltaromaticum</name>
    <name type="common">Carnobacterium piscicola</name>
    <dbReference type="NCBI Taxonomy" id="2751"/>
    <lineage>
        <taxon>Bacteria</taxon>
        <taxon>Bacillati</taxon>
        <taxon>Bacillota</taxon>
        <taxon>Bacilli</taxon>
        <taxon>Lactobacillales</taxon>
        <taxon>Carnobacteriaceae</taxon>
        <taxon>Carnobacterium</taxon>
    </lineage>
</organism>
<dbReference type="Proteomes" id="UP001290462">
    <property type="component" value="Unassembled WGS sequence"/>
</dbReference>
<evidence type="ECO:0000313" key="1">
    <source>
        <dbReference type="EMBL" id="MDZ5758933.1"/>
    </source>
</evidence>
<dbReference type="Gene3D" id="2.60.120.560">
    <property type="entry name" value="Exo-inulinase, domain 1"/>
    <property type="match status" value="1"/>
</dbReference>
<dbReference type="AlphaFoldDB" id="A0AAW9JTQ1"/>
<comment type="caution">
    <text evidence="1">The sequence shown here is derived from an EMBL/GenBank/DDBJ whole genome shotgun (WGS) entry which is preliminary data.</text>
</comment>
<dbReference type="RefSeq" id="WP_015077339.1">
    <property type="nucleotide sequence ID" value="NZ_CBCPKA010000003.1"/>
</dbReference>
<reference evidence="1" key="1">
    <citation type="submission" date="2023-08" db="EMBL/GenBank/DDBJ databases">
        <title>Genomic characterization of piscicolin 126 produced by Carnobacterium maltaromaticum CM22 strain isolated from salmon (Salmo salar).</title>
        <authorList>
            <person name="Gonzalez-Gragera E."/>
            <person name="Garcia-Lopez J.D."/>
            <person name="Teso-Perez C."/>
            <person name="Gimenez-Hernandez I."/>
            <person name="Peralta-Sanchez J.M."/>
            <person name="Valdivia E."/>
            <person name="Montalban-Lopez M."/>
            <person name="Martin-Platero A.M."/>
            <person name="Banos A."/>
            <person name="Martinez-Bueno M."/>
        </authorList>
    </citation>
    <scope>NUCLEOTIDE SEQUENCE</scope>
    <source>
        <strain evidence="1">CM22</strain>
    </source>
</reference>
<dbReference type="GeneID" id="83605069"/>
<evidence type="ECO:0000313" key="2">
    <source>
        <dbReference type="Proteomes" id="UP001290462"/>
    </source>
</evidence>